<dbReference type="EMBL" id="BAAAHU010000108">
    <property type="protein sequence ID" value="GAA1017254.1"/>
    <property type="molecule type" value="Genomic_DNA"/>
</dbReference>
<gene>
    <name evidence="1" type="ORF">GCM10009564_54620</name>
</gene>
<organism evidence="1 2">
    <name type="scientific">Streptomyces thermogriseus</name>
    <dbReference type="NCBI Taxonomy" id="75292"/>
    <lineage>
        <taxon>Bacteria</taxon>
        <taxon>Bacillati</taxon>
        <taxon>Actinomycetota</taxon>
        <taxon>Actinomycetes</taxon>
        <taxon>Kitasatosporales</taxon>
        <taxon>Streptomycetaceae</taxon>
        <taxon>Streptomyces</taxon>
    </lineage>
</organism>
<protein>
    <submittedName>
        <fullName evidence="1">Uncharacterized protein</fullName>
    </submittedName>
</protein>
<reference evidence="2" key="1">
    <citation type="journal article" date="2019" name="Int. J. Syst. Evol. Microbiol.">
        <title>The Global Catalogue of Microorganisms (GCM) 10K type strain sequencing project: providing services to taxonomists for standard genome sequencing and annotation.</title>
        <authorList>
            <consortium name="The Broad Institute Genomics Platform"/>
            <consortium name="The Broad Institute Genome Sequencing Center for Infectious Disease"/>
            <person name="Wu L."/>
            <person name="Ma J."/>
        </authorList>
    </citation>
    <scope>NUCLEOTIDE SEQUENCE [LARGE SCALE GENOMIC DNA]</scope>
    <source>
        <strain evidence="2">JCM 11269</strain>
    </source>
</reference>
<dbReference type="Proteomes" id="UP001501072">
    <property type="component" value="Unassembled WGS sequence"/>
</dbReference>
<proteinExistence type="predicted"/>
<dbReference type="RefSeq" id="WP_385881698.1">
    <property type="nucleotide sequence ID" value="NZ_BAAAHU010000108.1"/>
</dbReference>
<name>A0ABP4DQL2_9ACTN</name>
<evidence type="ECO:0000313" key="1">
    <source>
        <dbReference type="EMBL" id="GAA1017254.1"/>
    </source>
</evidence>
<evidence type="ECO:0000313" key="2">
    <source>
        <dbReference type="Proteomes" id="UP001501072"/>
    </source>
</evidence>
<sequence length="61" mass="6650">MAYDNGEHSVAQRYLIQALRLAEEPRNPTLGAHVLAGMADQATLLGPLPKAGGWHRRADKD</sequence>
<keyword evidence="2" id="KW-1185">Reference proteome</keyword>
<accession>A0ABP4DQL2</accession>
<comment type="caution">
    <text evidence="1">The sequence shown here is derived from an EMBL/GenBank/DDBJ whole genome shotgun (WGS) entry which is preliminary data.</text>
</comment>